<organism evidence="18 19">
    <name type="scientific">Poecilia reticulata</name>
    <name type="common">Guppy</name>
    <name type="synonym">Acanthophacelus reticulatus</name>
    <dbReference type="NCBI Taxonomy" id="8081"/>
    <lineage>
        <taxon>Eukaryota</taxon>
        <taxon>Metazoa</taxon>
        <taxon>Chordata</taxon>
        <taxon>Craniata</taxon>
        <taxon>Vertebrata</taxon>
        <taxon>Euteleostomi</taxon>
        <taxon>Actinopterygii</taxon>
        <taxon>Neopterygii</taxon>
        <taxon>Teleostei</taxon>
        <taxon>Neoteleostei</taxon>
        <taxon>Acanthomorphata</taxon>
        <taxon>Ovalentaria</taxon>
        <taxon>Atherinomorphae</taxon>
        <taxon>Cyprinodontiformes</taxon>
        <taxon>Poeciliidae</taxon>
        <taxon>Poeciliinae</taxon>
        <taxon>Poecilia</taxon>
    </lineage>
</organism>
<dbReference type="InterPro" id="IPR002938">
    <property type="entry name" value="FAD-bd"/>
</dbReference>
<dbReference type="PANTHER" id="PTHR46028">
    <property type="entry name" value="KYNURENINE 3-MONOOXYGENASE"/>
    <property type="match status" value="1"/>
</dbReference>
<evidence type="ECO:0000256" key="10">
    <source>
        <dbReference type="ARBA" id="ARBA00023002"/>
    </source>
</evidence>
<evidence type="ECO:0000256" key="14">
    <source>
        <dbReference type="ARBA" id="ARBA00047818"/>
    </source>
</evidence>
<gene>
    <name evidence="16" type="primary">KMO</name>
</gene>
<dbReference type="Pfam" id="PF01494">
    <property type="entry name" value="FAD_binding_3"/>
    <property type="match status" value="1"/>
</dbReference>
<evidence type="ECO:0000313" key="19">
    <source>
        <dbReference type="Proteomes" id="UP000242638"/>
    </source>
</evidence>
<keyword evidence="3 16" id="KW-0285">Flavoprotein</keyword>
<dbReference type="GO" id="GO:0070189">
    <property type="term" value="P:kynurenine metabolic process"/>
    <property type="evidence" value="ECO:0007669"/>
    <property type="project" value="TreeGrafter"/>
</dbReference>
<comment type="pathway">
    <text evidence="16">Cofactor biosynthesis; NAD(+) biosynthesis; quinolinate from L-kynurenine: step 1/3.</text>
</comment>
<dbReference type="OrthoDB" id="10053569at2759"/>
<dbReference type="GeneID" id="103477095"/>
<dbReference type="GO" id="GO:0006569">
    <property type="term" value="P:L-tryptophan catabolic process"/>
    <property type="evidence" value="ECO:0007669"/>
    <property type="project" value="UniProtKB-UniRule"/>
</dbReference>
<dbReference type="FunFam" id="3.50.50.60:FF:000105">
    <property type="entry name" value="Kynurenine 3-monooxygenase"/>
    <property type="match status" value="1"/>
</dbReference>
<name>A0A3P9N3T7_POERE</name>
<keyword evidence="8 16" id="KW-0521">NADP</keyword>
<dbReference type="PRINTS" id="PR00420">
    <property type="entry name" value="RNGMNOXGNASE"/>
</dbReference>
<dbReference type="PANTHER" id="PTHR46028:SF2">
    <property type="entry name" value="KYNURENINE 3-MONOOXYGENASE"/>
    <property type="match status" value="1"/>
</dbReference>
<keyword evidence="10 16" id="KW-0560">Oxidoreductase</keyword>
<evidence type="ECO:0000256" key="4">
    <source>
        <dbReference type="ARBA" id="ARBA00022642"/>
    </source>
</evidence>
<comment type="function">
    <text evidence="15">Catalyzes the hydroxylation of L-kynurenine (L-Kyn) to form 3-hydroxy-L-kynurenine (L-3OHKyn). Required for synthesis of quinolinic acid, a neurotoxic NMDA receptor antagonist and potential endogenous inhibitor of NMDA receptor signaling in axonal targeting, synaptogenesis and apoptosis during brain development. Quinolinic acid may also affect NMDA receptor signaling in pancreatic beta cells, osteoblasts, myocardial cells, and the gastrointestinal tract.</text>
</comment>
<evidence type="ECO:0000256" key="1">
    <source>
        <dbReference type="ARBA" id="ARBA00001974"/>
    </source>
</evidence>
<keyword evidence="6 16" id="KW-1000">Mitochondrion outer membrane</keyword>
<dbReference type="GO" id="GO:0019805">
    <property type="term" value="P:quinolinate biosynthetic process"/>
    <property type="evidence" value="ECO:0007669"/>
    <property type="project" value="UniProtKB-UniRule"/>
</dbReference>
<dbReference type="RefSeq" id="XP_008428219.1">
    <property type="nucleotide sequence ID" value="XM_008429997.2"/>
</dbReference>
<reference evidence="18" key="2">
    <citation type="submission" date="2025-08" db="UniProtKB">
        <authorList>
            <consortium name="Ensembl"/>
        </authorList>
    </citation>
    <scope>IDENTIFICATION</scope>
    <source>
        <strain evidence="18">Guanapo</strain>
    </source>
</reference>
<feature type="domain" description="FAD-binding" evidence="17">
    <location>
        <begin position="14"/>
        <end position="327"/>
    </location>
</feature>
<comment type="subcellular location">
    <subcellularLocation>
        <location evidence="2 16">Mitochondrion outer membrane</location>
        <topology evidence="2 16">Multi-pass membrane protein</topology>
    </subcellularLocation>
</comment>
<evidence type="ECO:0000256" key="15">
    <source>
        <dbReference type="ARBA" id="ARBA00059455"/>
    </source>
</evidence>
<dbReference type="Proteomes" id="UP000242638">
    <property type="component" value="Unassembled WGS sequence"/>
</dbReference>
<dbReference type="UniPathway" id="UPA00253">
    <property type="reaction ID" value="UER00328"/>
</dbReference>
<comment type="catalytic activity">
    <reaction evidence="14 16">
        <text>L-kynurenine + NADPH + O2 + H(+) = 3-hydroxy-L-kynurenine + NADP(+) + H2O</text>
        <dbReference type="Rhea" id="RHEA:20545"/>
        <dbReference type="ChEBI" id="CHEBI:15377"/>
        <dbReference type="ChEBI" id="CHEBI:15378"/>
        <dbReference type="ChEBI" id="CHEBI:15379"/>
        <dbReference type="ChEBI" id="CHEBI:57783"/>
        <dbReference type="ChEBI" id="CHEBI:57959"/>
        <dbReference type="ChEBI" id="CHEBI:58125"/>
        <dbReference type="ChEBI" id="CHEBI:58349"/>
        <dbReference type="EC" id="1.14.13.9"/>
    </reaction>
</comment>
<keyword evidence="13 16" id="KW-0472">Membrane</keyword>
<dbReference type="GO" id="GO:0005741">
    <property type="term" value="C:mitochondrial outer membrane"/>
    <property type="evidence" value="ECO:0007669"/>
    <property type="project" value="UniProtKB-SubCell"/>
</dbReference>
<dbReference type="GO" id="GO:0034354">
    <property type="term" value="P:'de novo' NAD+ biosynthetic process from L-tryptophan"/>
    <property type="evidence" value="ECO:0007669"/>
    <property type="project" value="UniProtKB-UniRule"/>
</dbReference>
<evidence type="ECO:0000256" key="8">
    <source>
        <dbReference type="ARBA" id="ARBA00022857"/>
    </source>
</evidence>
<sequence length="480" mass="54422">MEESAHRRGDKKVVAVVGGGLVGALNACFFAKRGFEVEVFETREDIRKAKVVKGRSINLALSHRGRQALKHVGMEDKIVSKGIQMNARMIHSLRGKQTPIPYGKRGQYILSVDRANLNKELLTAAETYPNTKLNFDHKLQDWSAETGLMTFARPDGSETQTQADLIVGCDGAFSAVRKQFLRRSRFNYSQTYIPHGYMELTMPPRNGEFAMRPNYLHIWPRNTFMMIALPNLDKTFTCTLFMPFEEFEKITTGDEVIEFFQKYFPDAIPLIGAAALRRDYFRLPAQAMVSVKCSPYHIGDKCVLMGDAAHAVVPFYGQGMNAGFEDCIVFDEIMNKFNEDFSAVLPEYSRVRVPDDHAIADLAMYNYVEMRAHVNSKWFIFRKHVDNLLHLLMPKTIIPLYTMVTFTRTRYHVAVERWHWQDKVINRGLLLGAVGAAVGGSYLLIKNPPDINRLVITAEKIWNKMVALKAPPSVGAASQI</sequence>
<proteinExistence type="inferred from homology"/>
<evidence type="ECO:0000256" key="11">
    <source>
        <dbReference type="ARBA" id="ARBA00023033"/>
    </source>
</evidence>
<dbReference type="GO" id="GO:0004502">
    <property type="term" value="F:kynurenine 3-monooxygenase activity"/>
    <property type="evidence" value="ECO:0007669"/>
    <property type="project" value="UniProtKB-UniRule"/>
</dbReference>
<evidence type="ECO:0000256" key="3">
    <source>
        <dbReference type="ARBA" id="ARBA00022630"/>
    </source>
</evidence>
<dbReference type="HAMAP" id="MF_01971">
    <property type="entry name" value="Kynurenine_monooxygenase"/>
    <property type="match status" value="1"/>
</dbReference>
<dbReference type="GeneTree" id="ENSGT00390000000747"/>
<dbReference type="GO" id="GO:0043420">
    <property type="term" value="P:anthranilate metabolic process"/>
    <property type="evidence" value="ECO:0007669"/>
    <property type="project" value="UniProtKB-UniRule"/>
</dbReference>
<dbReference type="KEGG" id="pret:103477095"/>
<keyword evidence="19" id="KW-1185">Reference proteome</keyword>
<keyword evidence="4 16" id="KW-0662">Pyridine nucleotide biosynthesis</keyword>
<evidence type="ECO:0000259" key="17">
    <source>
        <dbReference type="Pfam" id="PF01494"/>
    </source>
</evidence>
<evidence type="ECO:0000256" key="9">
    <source>
        <dbReference type="ARBA" id="ARBA00022989"/>
    </source>
</evidence>
<dbReference type="CTD" id="8564"/>
<dbReference type="Ensembl" id="ENSPRET00000004237.1">
    <property type="protein sequence ID" value="ENSPREP00000004178.1"/>
    <property type="gene ID" value="ENSPREG00000002973.1"/>
</dbReference>
<dbReference type="InterPro" id="IPR027545">
    <property type="entry name" value="Kynurenine_monooxygenase"/>
</dbReference>
<evidence type="ECO:0000256" key="12">
    <source>
        <dbReference type="ARBA" id="ARBA00023128"/>
    </source>
</evidence>
<dbReference type="Gene3D" id="3.50.50.60">
    <property type="entry name" value="FAD/NAD(P)-binding domain"/>
    <property type="match status" value="1"/>
</dbReference>
<dbReference type="GO" id="GO:0071949">
    <property type="term" value="F:FAD binding"/>
    <property type="evidence" value="ECO:0007669"/>
    <property type="project" value="InterPro"/>
</dbReference>
<dbReference type="AlphaFoldDB" id="A0A3P9N3T7"/>
<evidence type="ECO:0000313" key="18">
    <source>
        <dbReference type="Ensembl" id="ENSPREP00000004178.1"/>
    </source>
</evidence>
<dbReference type="SUPFAM" id="SSF51905">
    <property type="entry name" value="FAD/NAD(P)-binding domain"/>
    <property type="match status" value="1"/>
</dbReference>
<dbReference type="EC" id="1.14.13.9" evidence="16"/>
<keyword evidence="11 16" id="KW-0503">Monooxygenase</keyword>
<dbReference type="STRING" id="8081.ENSPREP00000004178"/>
<keyword evidence="9" id="KW-1133">Transmembrane helix</keyword>
<keyword evidence="7 16" id="KW-0274">FAD</keyword>
<keyword evidence="5" id="KW-0812">Transmembrane</keyword>
<evidence type="ECO:0000256" key="7">
    <source>
        <dbReference type="ARBA" id="ARBA00022827"/>
    </source>
</evidence>
<reference evidence="19" key="1">
    <citation type="submission" date="2013-11" db="EMBL/GenBank/DDBJ databases">
        <title>The genomic landscape of the Guanapo guppy.</title>
        <authorList>
            <person name="Kuenstner A."/>
            <person name="Dreyer C."/>
        </authorList>
    </citation>
    <scope>NUCLEOTIDE SEQUENCE</scope>
    <source>
        <strain evidence="19">Guanapo</strain>
    </source>
</reference>
<evidence type="ECO:0000256" key="13">
    <source>
        <dbReference type="ARBA" id="ARBA00023136"/>
    </source>
</evidence>
<dbReference type="OMA" id="REFMFIA"/>
<evidence type="ECO:0000256" key="6">
    <source>
        <dbReference type="ARBA" id="ARBA00022787"/>
    </source>
</evidence>
<comment type="cofactor">
    <cofactor evidence="1 16">
        <name>FAD</name>
        <dbReference type="ChEBI" id="CHEBI:57692"/>
    </cofactor>
</comment>
<dbReference type="Bgee" id="ENSPREG00000002973">
    <property type="expression patterns" value="Expressed in caudal fin and 1 other cell type or tissue"/>
</dbReference>
<keyword evidence="12 16" id="KW-0496">Mitochondrion</keyword>
<comment type="similarity">
    <text evidence="16">Belongs to the aromatic-ring hydroxylase family. KMO subfamily.</text>
</comment>
<evidence type="ECO:0000256" key="16">
    <source>
        <dbReference type="HAMAP-Rule" id="MF_03018"/>
    </source>
</evidence>
<evidence type="ECO:0000256" key="2">
    <source>
        <dbReference type="ARBA" id="ARBA00004374"/>
    </source>
</evidence>
<accession>A0A3P9N3T7</accession>
<protein>
    <recommendedName>
        <fullName evidence="16">Kynurenine 3-monooxygenase</fullName>
        <ecNumber evidence="16">1.14.13.9</ecNumber>
    </recommendedName>
    <alternativeName>
        <fullName evidence="16">Kynurenine 3-hydroxylase</fullName>
    </alternativeName>
</protein>
<evidence type="ECO:0000256" key="5">
    <source>
        <dbReference type="ARBA" id="ARBA00022692"/>
    </source>
</evidence>
<reference evidence="18" key="3">
    <citation type="submission" date="2025-09" db="UniProtKB">
        <authorList>
            <consortium name="Ensembl"/>
        </authorList>
    </citation>
    <scope>IDENTIFICATION</scope>
    <source>
        <strain evidence="18">Guanapo</strain>
    </source>
</reference>
<dbReference type="InterPro" id="IPR036188">
    <property type="entry name" value="FAD/NAD-bd_sf"/>
</dbReference>